<dbReference type="EMBL" id="MELK01000025">
    <property type="protein sequence ID" value="OFW58220.1"/>
    <property type="molecule type" value="Genomic_DNA"/>
</dbReference>
<reference evidence="4 5" key="1">
    <citation type="journal article" date="2016" name="Nat. Commun.">
        <title>Thousands of microbial genomes shed light on interconnected biogeochemical processes in an aquifer system.</title>
        <authorList>
            <person name="Anantharaman K."/>
            <person name="Brown C.T."/>
            <person name="Hug L.A."/>
            <person name="Sharon I."/>
            <person name="Castelle C.J."/>
            <person name="Probst A.J."/>
            <person name="Thomas B.C."/>
            <person name="Singh A."/>
            <person name="Wilkins M.J."/>
            <person name="Karaoz U."/>
            <person name="Brodie E.L."/>
            <person name="Williams K.H."/>
            <person name="Hubbard S.S."/>
            <person name="Banfield J.F."/>
        </authorList>
    </citation>
    <scope>NUCLEOTIDE SEQUENCE [LARGE SCALE GENOMIC DNA]</scope>
</reference>
<sequence>MPAGLSTGSQTVTVTAPGGAANTSFTVTEAGEDPMIVSMYPTEGPPGTIVNLVGTGFGLIQIPLLSTVKVSGVTADVDVWSDVLIRFTVPSLAPGDKEVKVSTVLGSTTATFTVTEALPAPVITSLSPDNGPAGSWVAINGSNFGATWQEGCCVLFNSTEIILTTWNENQVMFTVPADASGTASVRVETLSGISNALPFTVTEIPPGPAITSITPDSAAVGTEITLAGSRFGNERGDSKVSIIWWFLPTDLAAGDYVSWSDTEIKFKVPQMSPGEYSVAVTAGGQQSNAMAFDIVEVPLPPGIDYISPGSGTPGTAVTIGGSGFGSSQGTSTLKFGSTDVTPTSWSNNQITCNVPSMAAGTVQVSVTTSLGTDSMDFTVTEPVVLPTITSITPAQGSAGTAVTIDGTNFGNERGDSKVTFVWFLWMGTDIADYTSWSSSQIKFNLPDGMGAGSYSVMVTAGGQQSNSVPFEVIVEVPPVPHIASMSPTTGNPGADVTITGTDFGATQGTSKVSFGSVDVVTYTSWSNTEIKCKAPWQPAGVVQVGVTTAGGISNTAPFTMTTPPPGQLEVTSITPNQGTTLDFSLSVNVQGEGFLEGATIKLDNGTATIEASNIVRVSSTEMTATFGLFMSQPGQYNVTVTNPDSGQATLENAFTVADACGTGSGTALLGFGLMMGLLSISGSGFFRRRLRKNKNK</sequence>
<comment type="caution">
    <text evidence="4">The sequence shown here is derived from an EMBL/GenBank/DDBJ whole genome shotgun (WGS) entry which is preliminary data.</text>
</comment>
<dbReference type="GO" id="GO:0005975">
    <property type="term" value="P:carbohydrate metabolic process"/>
    <property type="evidence" value="ECO:0007669"/>
    <property type="project" value="UniProtKB-ARBA"/>
</dbReference>
<keyword evidence="2" id="KW-1133">Transmembrane helix</keyword>
<dbReference type="PANTHER" id="PTHR46769:SF2">
    <property type="entry name" value="FIBROCYSTIN-L ISOFORM 2 PRECURSOR-RELATED"/>
    <property type="match status" value="1"/>
</dbReference>
<feature type="domain" description="IPT/TIG" evidence="3">
    <location>
        <begin position="120"/>
        <end position="202"/>
    </location>
</feature>
<name>A0A1F2WMY8_9ACTN</name>
<dbReference type="SUPFAM" id="SSF81296">
    <property type="entry name" value="E set domains"/>
    <property type="match status" value="7"/>
</dbReference>
<dbReference type="STRING" id="1797197.A2Y75_08680"/>
<dbReference type="PANTHER" id="PTHR46769">
    <property type="entry name" value="POLYCYSTIC KIDNEY AND HEPATIC DISEASE 1 (AUTOSOMAL RECESSIVE)-LIKE 1"/>
    <property type="match status" value="1"/>
</dbReference>
<keyword evidence="2" id="KW-0472">Membrane</keyword>
<protein>
    <recommendedName>
        <fullName evidence="3">IPT/TIG domain-containing protein</fullName>
    </recommendedName>
</protein>
<dbReference type="InterPro" id="IPR013783">
    <property type="entry name" value="Ig-like_fold"/>
</dbReference>
<proteinExistence type="predicted"/>
<evidence type="ECO:0000256" key="1">
    <source>
        <dbReference type="ARBA" id="ARBA00022729"/>
    </source>
</evidence>
<evidence type="ECO:0000259" key="3">
    <source>
        <dbReference type="SMART" id="SM00429"/>
    </source>
</evidence>
<keyword evidence="2" id="KW-0812">Transmembrane</keyword>
<dbReference type="Pfam" id="PF01833">
    <property type="entry name" value="TIG"/>
    <property type="match status" value="7"/>
</dbReference>
<evidence type="ECO:0000313" key="4">
    <source>
        <dbReference type="EMBL" id="OFW58220.1"/>
    </source>
</evidence>
<dbReference type="AlphaFoldDB" id="A0A1F2WMY8"/>
<evidence type="ECO:0000256" key="2">
    <source>
        <dbReference type="SAM" id="Phobius"/>
    </source>
</evidence>
<dbReference type="SMART" id="SM00429">
    <property type="entry name" value="IPT"/>
    <property type="match status" value="5"/>
</dbReference>
<accession>A0A1F2WMY8</accession>
<dbReference type="Gene3D" id="2.60.40.10">
    <property type="entry name" value="Immunoglobulins"/>
    <property type="match status" value="7"/>
</dbReference>
<feature type="domain" description="IPT/TIG" evidence="3">
    <location>
        <begin position="385"/>
        <end position="473"/>
    </location>
</feature>
<feature type="domain" description="IPT/TIG" evidence="3">
    <location>
        <begin position="33"/>
        <end position="115"/>
    </location>
</feature>
<feature type="domain" description="IPT/TIG" evidence="3">
    <location>
        <begin position="479"/>
        <end position="561"/>
    </location>
</feature>
<organism evidence="4 5">
    <name type="scientific">Candidatus Solincola sediminis</name>
    <dbReference type="NCBI Taxonomy" id="1797199"/>
    <lineage>
        <taxon>Bacteria</taxon>
        <taxon>Bacillati</taxon>
        <taxon>Actinomycetota</taxon>
        <taxon>Candidatus Geothermincolia</taxon>
        <taxon>Candidatus Geothermincolales</taxon>
        <taxon>Candidatus Geothermincolaceae</taxon>
        <taxon>Candidatus Solincola</taxon>
    </lineage>
</organism>
<dbReference type="Proteomes" id="UP000177876">
    <property type="component" value="Unassembled WGS sequence"/>
</dbReference>
<gene>
    <name evidence="4" type="ORF">A2Y75_08680</name>
</gene>
<dbReference type="InterPro" id="IPR052387">
    <property type="entry name" value="Fibrocystin"/>
</dbReference>
<keyword evidence="1" id="KW-0732">Signal</keyword>
<feature type="transmembrane region" description="Helical" evidence="2">
    <location>
        <begin position="667"/>
        <end position="686"/>
    </location>
</feature>
<dbReference type="InterPro" id="IPR002909">
    <property type="entry name" value="IPT_dom"/>
</dbReference>
<evidence type="ECO:0000313" key="5">
    <source>
        <dbReference type="Proteomes" id="UP000177876"/>
    </source>
</evidence>
<feature type="domain" description="IPT/TIG" evidence="3">
    <location>
        <begin position="300"/>
        <end position="380"/>
    </location>
</feature>
<dbReference type="InterPro" id="IPR014756">
    <property type="entry name" value="Ig_E-set"/>
</dbReference>